<dbReference type="CDD" id="cd01672">
    <property type="entry name" value="TMPK"/>
    <property type="match status" value="1"/>
</dbReference>
<dbReference type="Proteomes" id="UP000623269">
    <property type="component" value="Unassembled WGS sequence"/>
</dbReference>
<dbReference type="PANTHER" id="PTHR10344:SF4">
    <property type="entry name" value="UMP-CMP KINASE 2, MITOCHONDRIAL"/>
    <property type="match status" value="1"/>
</dbReference>
<dbReference type="Pfam" id="PF02223">
    <property type="entry name" value="Thymidylate_kin"/>
    <property type="match status" value="1"/>
</dbReference>
<evidence type="ECO:0000256" key="3">
    <source>
        <dbReference type="ARBA" id="ARBA00017144"/>
    </source>
</evidence>
<dbReference type="GO" id="GO:0006227">
    <property type="term" value="P:dUDP biosynthetic process"/>
    <property type="evidence" value="ECO:0007669"/>
    <property type="project" value="TreeGrafter"/>
</dbReference>
<dbReference type="GO" id="GO:0004798">
    <property type="term" value="F:dTMP kinase activity"/>
    <property type="evidence" value="ECO:0007669"/>
    <property type="project" value="UniProtKB-UniRule"/>
</dbReference>
<evidence type="ECO:0000256" key="7">
    <source>
        <dbReference type="ARBA" id="ARBA00022777"/>
    </source>
</evidence>
<comment type="caution">
    <text evidence="12">The sequence shown here is derived from an EMBL/GenBank/DDBJ whole genome shotgun (WGS) entry which is preliminary data.</text>
</comment>
<dbReference type="GO" id="GO:0005737">
    <property type="term" value="C:cytoplasm"/>
    <property type="evidence" value="ECO:0007669"/>
    <property type="project" value="TreeGrafter"/>
</dbReference>
<dbReference type="InterPro" id="IPR018094">
    <property type="entry name" value="Thymidylate_kinase"/>
</dbReference>
<dbReference type="NCBIfam" id="TIGR00041">
    <property type="entry name" value="DTMP_kinase"/>
    <property type="match status" value="1"/>
</dbReference>
<evidence type="ECO:0000256" key="9">
    <source>
        <dbReference type="ARBA" id="ARBA00048743"/>
    </source>
</evidence>
<evidence type="ECO:0000259" key="11">
    <source>
        <dbReference type="Pfam" id="PF02223"/>
    </source>
</evidence>
<dbReference type="GO" id="GO:0005524">
    <property type="term" value="F:ATP binding"/>
    <property type="evidence" value="ECO:0007669"/>
    <property type="project" value="UniProtKB-UniRule"/>
</dbReference>
<evidence type="ECO:0000313" key="12">
    <source>
        <dbReference type="EMBL" id="MBH1941060.1"/>
    </source>
</evidence>
<dbReference type="EMBL" id="JAEAGR010000008">
    <property type="protein sequence ID" value="MBH1941060.1"/>
    <property type="molecule type" value="Genomic_DNA"/>
</dbReference>
<dbReference type="RefSeq" id="WP_197661283.1">
    <property type="nucleotide sequence ID" value="NZ_JAEAGR010000008.1"/>
</dbReference>
<keyword evidence="13" id="KW-1185">Reference proteome</keyword>
<comment type="caution">
    <text evidence="10">Lacks conserved residue(s) required for the propagation of feature annotation.</text>
</comment>
<accession>A0A8J7H9F6</accession>
<sequence length="200" mass="22564">MFITFDGPNGVGKTTIINEVKRAMEVDGYKIFITREPSDSNIGQFIRNSEEKYNSYTLANLVAADRHNHIKEEILPQLAKGVIVLCDRYIASSLILQVLDGLSAVEVMRINTSILKPDICFILLAKEETINYRLATRKCLTRFEREYTSKDELELSRKAADYLSTESYNVKLINTDQKLSNSVEIIKSNLLNLINGLPGG</sequence>
<comment type="catalytic activity">
    <reaction evidence="9 10">
        <text>dTMP + ATP = dTDP + ADP</text>
        <dbReference type="Rhea" id="RHEA:13517"/>
        <dbReference type="ChEBI" id="CHEBI:30616"/>
        <dbReference type="ChEBI" id="CHEBI:58369"/>
        <dbReference type="ChEBI" id="CHEBI:63528"/>
        <dbReference type="ChEBI" id="CHEBI:456216"/>
        <dbReference type="EC" id="2.7.4.9"/>
    </reaction>
</comment>
<reference evidence="12" key="1">
    <citation type="submission" date="2020-12" db="EMBL/GenBank/DDBJ databases">
        <title>M. sibirica DSM 26468T genome.</title>
        <authorList>
            <person name="Thieme N."/>
            <person name="Rettenmaier R."/>
            <person name="Zverlov V."/>
            <person name="Liebl W."/>
        </authorList>
    </citation>
    <scope>NUCLEOTIDE SEQUENCE</scope>
    <source>
        <strain evidence="12">DSM 26468</strain>
    </source>
</reference>
<evidence type="ECO:0000313" key="13">
    <source>
        <dbReference type="Proteomes" id="UP000623269"/>
    </source>
</evidence>
<dbReference type="GO" id="GO:0006235">
    <property type="term" value="P:dTTP biosynthetic process"/>
    <property type="evidence" value="ECO:0007669"/>
    <property type="project" value="UniProtKB-UniRule"/>
</dbReference>
<proteinExistence type="inferred from homology"/>
<evidence type="ECO:0000256" key="6">
    <source>
        <dbReference type="ARBA" id="ARBA00022741"/>
    </source>
</evidence>
<keyword evidence="7 10" id="KW-0418">Kinase</keyword>
<comment type="similarity">
    <text evidence="1 10">Belongs to the thymidylate kinase family.</text>
</comment>
<evidence type="ECO:0000256" key="2">
    <source>
        <dbReference type="ARBA" id="ARBA00012980"/>
    </source>
</evidence>
<organism evidence="12 13">
    <name type="scientific">Mobilitalea sibirica</name>
    <dbReference type="NCBI Taxonomy" id="1462919"/>
    <lineage>
        <taxon>Bacteria</taxon>
        <taxon>Bacillati</taxon>
        <taxon>Bacillota</taxon>
        <taxon>Clostridia</taxon>
        <taxon>Lachnospirales</taxon>
        <taxon>Lachnospiraceae</taxon>
        <taxon>Mobilitalea</taxon>
    </lineage>
</organism>
<evidence type="ECO:0000256" key="5">
    <source>
        <dbReference type="ARBA" id="ARBA00022727"/>
    </source>
</evidence>
<dbReference type="HAMAP" id="MF_00165">
    <property type="entry name" value="Thymidylate_kinase"/>
    <property type="match status" value="1"/>
</dbReference>
<protein>
    <recommendedName>
        <fullName evidence="3 10">Thymidylate kinase</fullName>
        <ecNumber evidence="2 10">2.7.4.9</ecNumber>
    </recommendedName>
    <alternativeName>
        <fullName evidence="10">dTMP kinase</fullName>
    </alternativeName>
</protein>
<gene>
    <name evidence="10 12" type="primary">tmk</name>
    <name evidence="12" type="ORF">I5677_09165</name>
</gene>
<dbReference type="InterPro" id="IPR039430">
    <property type="entry name" value="Thymidylate_kin-like_dom"/>
</dbReference>
<dbReference type="AlphaFoldDB" id="A0A8J7H9F6"/>
<dbReference type="EC" id="2.7.4.9" evidence="2 10"/>
<evidence type="ECO:0000256" key="10">
    <source>
        <dbReference type="HAMAP-Rule" id="MF_00165"/>
    </source>
</evidence>
<name>A0A8J7H9F6_9FIRM</name>
<comment type="function">
    <text evidence="10">Phosphorylation of dTMP to form dTDP in both de novo and salvage pathways of dTTP synthesis.</text>
</comment>
<feature type="domain" description="Thymidylate kinase-like" evidence="11">
    <location>
        <begin position="5"/>
        <end position="183"/>
    </location>
</feature>
<keyword evidence="4 10" id="KW-0808">Transferase</keyword>
<keyword evidence="8 10" id="KW-0067">ATP-binding</keyword>
<dbReference type="Gene3D" id="3.40.50.300">
    <property type="entry name" value="P-loop containing nucleotide triphosphate hydrolases"/>
    <property type="match status" value="1"/>
</dbReference>
<evidence type="ECO:0000256" key="1">
    <source>
        <dbReference type="ARBA" id="ARBA00009776"/>
    </source>
</evidence>
<dbReference type="SUPFAM" id="SSF52540">
    <property type="entry name" value="P-loop containing nucleoside triphosphate hydrolases"/>
    <property type="match status" value="1"/>
</dbReference>
<keyword evidence="6 10" id="KW-0547">Nucleotide-binding</keyword>
<dbReference type="PANTHER" id="PTHR10344">
    <property type="entry name" value="THYMIDYLATE KINASE"/>
    <property type="match status" value="1"/>
</dbReference>
<evidence type="ECO:0000256" key="8">
    <source>
        <dbReference type="ARBA" id="ARBA00022840"/>
    </source>
</evidence>
<keyword evidence="5 10" id="KW-0545">Nucleotide biosynthesis</keyword>
<dbReference type="InterPro" id="IPR027417">
    <property type="entry name" value="P-loop_NTPase"/>
</dbReference>
<evidence type="ECO:0000256" key="4">
    <source>
        <dbReference type="ARBA" id="ARBA00022679"/>
    </source>
</evidence>
<dbReference type="GO" id="GO:0006233">
    <property type="term" value="P:dTDP biosynthetic process"/>
    <property type="evidence" value="ECO:0007669"/>
    <property type="project" value="InterPro"/>
</dbReference>